<gene>
    <name evidence="1" type="ORF">KME25_13675</name>
</gene>
<reference evidence="1" key="2">
    <citation type="journal article" date="2022" name="Microbiol. Resour. Announc.">
        <title>Metagenome Sequencing to Explore Phylogenomics of Terrestrial Cyanobacteria.</title>
        <authorList>
            <person name="Ward R.D."/>
            <person name="Stajich J.E."/>
            <person name="Johansen J.R."/>
            <person name="Huntemann M."/>
            <person name="Clum A."/>
            <person name="Foster B."/>
            <person name="Foster B."/>
            <person name="Roux S."/>
            <person name="Palaniappan K."/>
            <person name="Varghese N."/>
            <person name="Mukherjee S."/>
            <person name="Reddy T.B.K."/>
            <person name="Daum C."/>
            <person name="Copeland A."/>
            <person name="Chen I.A."/>
            <person name="Ivanova N.N."/>
            <person name="Kyrpides N.C."/>
            <person name="Shapiro N."/>
            <person name="Eloe-Fadrosh E.A."/>
            <person name="Pietrasiak N."/>
        </authorList>
    </citation>
    <scope>NUCLEOTIDE SEQUENCE</scope>
    <source>
        <strain evidence="1">CPER-KK1</strain>
    </source>
</reference>
<evidence type="ECO:0000313" key="1">
    <source>
        <dbReference type="EMBL" id="MBW4545478.1"/>
    </source>
</evidence>
<dbReference type="EMBL" id="JAHHIF010000015">
    <property type="protein sequence ID" value="MBW4545478.1"/>
    <property type="molecule type" value="Genomic_DNA"/>
</dbReference>
<dbReference type="Proteomes" id="UP000753908">
    <property type="component" value="Unassembled WGS sequence"/>
</dbReference>
<proteinExistence type="predicted"/>
<name>A0A951PL01_9CYAN</name>
<reference evidence="1" key="1">
    <citation type="submission" date="2021-05" db="EMBL/GenBank/DDBJ databases">
        <authorList>
            <person name="Pietrasiak N."/>
            <person name="Ward R."/>
            <person name="Stajich J.E."/>
            <person name="Kurbessoian T."/>
        </authorList>
    </citation>
    <scope>NUCLEOTIDE SEQUENCE</scope>
    <source>
        <strain evidence="1">CPER-KK1</strain>
    </source>
</reference>
<evidence type="ECO:0000313" key="2">
    <source>
        <dbReference type="Proteomes" id="UP000753908"/>
    </source>
</evidence>
<organism evidence="1 2">
    <name type="scientific">Symplocastrum torsivum CPER-KK1</name>
    <dbReference type="NCBI Taxonomy" id="450513"/>
    <lineage>
        <taxon>Bacteria</taxon>
        <taxon>Bacillati</taxon>
        <taxon>Cyanobacteriota</taxon>
        <taxon>Cyanophyceae</taxon>
        <taxon>Oscillatoriophycideae</taxon>
        <taxon>Oscillatoriales</taxon>
        <taxon>Microcoleaceae</taxon>
        <taxon>Symplocastrum</taxon>
    </lineage>
</organism>
<accession>A0A951PL01</accession>
<sequence length="51" mass="5648">MLVSLAIATWFPMVCFGSSVDNTAKHVQSILHYLEQKLQSLLGGVVEAREE</sequence>
<comment type="caution">
    <text evidence="1">The sequence shown here is derived from an EMBL/GenBank/DDBJ whole genome shotgun (WGS) entry which is preliminary data.</text>
</comment>
<protein>
    <submittedName>
        <fullName evidence="1">Uncharacterized protein</fullName>
    </submittedName>
</protein>
<dbReference type="AlphaFoldDB" id="A0A951PL01"/>